<dbReference type="EMBL" id="DVGZ01000052">
    <property type="protein sequence ID" value="HIR47078.1"/>
    <property type="molecule type" value="Genomic_DNA"/>
</dbReference>
<protein>
    <submittedName>
        <fullName evidence="5">Prephenate dehydrogenase</fullName>
    </submittedName>
</protein>
<dbReference type="InterPro" id="IPR046826">
    <property type="entry name" value="PDH_N"/>
</dbReference>
<evidence type="ECO:0000259" key="4">
    <source>
        <dbReference type="PROSITE" id="PS51176"/>
    </source>
</evidence>
<dbReference type="GO" id="GO:0070403">
    <property type="term" value="F:NAD+ binding"/>
    <property type="evidence" value="ECO:0007669"/>
    <property type="project" value="InterPro"/>
</dbReference>
<dbReference type="GO" id="GO:0004665">
    <property type="term" value="F:prephenate dehydrogenase (NADP+) activity"/>
    <property type="evidence" value="ECO:0007669"/>
    <property type="project" value="InterPro"/>
</dbReference>
<reference evidence="5" key="2">
    <citation type="journal article" date="2021" name="PeerJ">
        <title>Extensive microbial diversity within the chicken gut microbiome revealed by metagenomics and culture.</title>
        <authorList>
            <person name="Gilroy R."/>
            <person name="Ravi A."/>
            <person name="Getino M."/>
            <person name="Pursley I."/>
            <person name="Horton D.L."/>
            <person name="Alikhan N.F."/>
            <person name="Baker D."/>
            <person name="Gharbi K."/>
            <person name="Hall N."/>
            <person name="Watson M."/>
            <person name="Adriaenssens E.M."/>
            <person name="Foster-Nyarko E."/>
            <person name="Jarju S."/>
            <person name="Secka A."/>
            <person name="Antonio M."/>
            <person name="Oren A."/>
            <person name="Chaudhuri R.R."/>
            <person name="La Ragione R."/>
            <person name="Hildebrand F."/>
            <person name="Pallen M.J."/>
        </authorList>
    </citation>
    <scope>NUCLEOTIDE SEQUENCE</scope>
    <source>
        <strain evidence="5">ChiSxjej1B13-7958</strain>
    </source>
</reference>
<dbReference type="PROSITE" id="PS51176">
    <property type="entry name" value="PDH_ADH"/>
    <property type="match status" value="1"/>
</dbReference>
<evidence type="ECO:0000256" key="2">
    <source>
        <dbReference type="ARBA" id="ARBA00023002"/>
    </source>
</evidence>
<comment type="similarity">
    <text evidence="1">Belongs to the prephenate/arogenate dehydrogenase family.</text>
</comment>
<keyword evidence="2" id="KW-0560">Oxidoreductase</keyword>
<dbReference type="PANTHER" id="PTHR21363">
    <property type="entry name" value="PREPHENATE DEHYDROGENASE"/>
    <property type="match status" value="1"/>
</dbReference>
<evidence type="ECO:0000256" key="1">
    <source>
        <dbReference type="ARBA" id="ARBA00007964"/>
    </source>
</evidence>
<dbReference type="Pfam" id="PF20463">
    <property type="entry name" value="PDH_C"/>
    <property type="match status" value="1"/>
</dbReference>
<dbReference type="InterPro" id="IPR008927">
    <property type="entry name" value="6-PGluconate_DH-like_C_sf"/>
</dbReference>
<dbReference type="InterPro" id="IPR050812">
    <property type="entry name" value="Preph/Arog_dehydrog"/>
</dbReference>
<evidence type="ECO:0000313" key="5">
    <source>
        <dbReference type="EMBL" id="HIR47078.1"/>
    </source>
</evidence>
<dbReference type="Gene3D" id="1.10.3660.10">
    <property type="entry name" value="6-phosphogluconate dehydrogenase C-terminal like domain"/>
    <property type="match status" value="1"/>
</dbReference>
<evidence type="ECO:0000256" key="3">
    <source>
        <dbReference type="ARBA" id="ARBA00029440"/>
    </source>
</evidence>
<dbReference type="SUPFAM" id="SSF51735">
    <property type="entry name" value="NAD(P)-binding Rossmann-fold domains"/>
    <property type="match status" value="1"/>
</dbReference>
<gene>
    <name evidence="5" type="ORF">IAB89_05390</name>
</gene>
<dbReference type="InterPro" id="IPR046825">
    <property type="entry name" value="PDH_C"/>
</dbReference>
<dbReference type="Pfam" id="PF02153">
    <property type="entry name" value="PDH_N"/>
    <property type="match status" value="1"/>
</dbReference>
<comment type="pathway">
    <text evidence="3">Amino-acid biosynthesis.</text>
</comment>
<dbReference type="GO" id="GO:0008977">
    <property type="term" value="F:prephenate dehydrogenase (NAD+) activity"/>
    <property type="evidence" value="ECO:0007669"/>
    <property type="project" value="InterPro"/>
</dbReference>
<organism evidence="5 6">
    <name type="scientific">Candidatus Caccousia avicola</name>
    <dbReference type="NCBI Taxonomy" id="2840721"/>
    <lineage>
        <taxon>Bacteria</taxon>
        <taxon>Bacillati</taxon>
        <taxon>Bacillota</taxon>
        <taxon>Clostridia</taxon>
        <taxon>Eubacteriales</taxon>
        <taxon>Oscillospiraceae</taxon>
        <taxon>Oscillospiraceae incertae sedis</taxon>
        <taxon>Candidatus Caccousia</taxon>
    </lineage>
</organism>
<dbReference type="GO" id="GO:0006571">
    <property type="term" value="P:tyrosine biosynthetic process"/>
    <property type="evidence" value="ECO:0007669"/>
    <property type="project" value="InterPro"/>
</dbReference>
<comment type="caution">
    <text evidence="5">The sequence shown here is derived from an EMBL/GenBank/DDBJ whole genome shotgun (WGS) entry which is preliminary data.</text>
</comment>
<dbReference type="SUPFAM" id="SSF48179">
    <property type="entry name" value="6-phosphogluconate dehydrogenase C-terminal domain-like"/>
    <property type="match status" value="1"/>
</dbReference>
<feature type="domain" description="Prephenate/arogenate dehydrogenase" evidence="4">
    <location>
        <begin position="1"/>
        <end position="276"/>
    </location>
</feature>
<dbReference type="PANTHER" id="PTHR21363:SF0">
    <property type="entry name" value="PREPHENATE DEHYDROGENASE [NADP(+)]"/>
    <property type="match status" value="1"/>
</dbReference>
<dbReference type="InterPro" id="IPR003099">
    <property type="entry name" value="Prephen_DH"/>
</dbReference>
<name>A0A9D1APA0_9FIRM</name>
<reference evidence="5" key="1">
    <citation type="submission" date="2020-10" db="EMBL/GenBank/DDBJ databases">
        <authorList>
            <person name="Gilroy R."/>
        </authorList>
    </citation>
    <scope>NUCLEOTIDE SEQUENCE</scope>
    <source>
        <strain evidence="5">ChiSxjej1B13-7958</strain>
    </source>
</reference>
<dbReference type="InterPro" id="IPR036291">
    <property type="entry name" value="NAD(P)-bd_dom_sf"/>
</dbReference>
<proteinExistence type="inferred from homology"/>
<sequence>MRVGIVGLGLIGGSLAKAFREYTNCTVWGFDRDPAVLDSALSCGAIDFAGAFDDLGRLDLLILALYPQAAVAFVREHGAKLSRSCLVTDTCGIKTKVCADLSALAREYGFRFAGSHPMAGREKVGFAASEASLFRGASYLITPCGASEEDVALLRRTAEALGFGRCVVTTPEEHDRMIAFTSQVPHALACAYVLSPQCPGHKGFSAGSYRDVSRVANINETLWTELFLSNAEPLAQELDTLIANLSAVRDAVREGDGERLSSLLRQGRLVKEALGE</sequence>
<evidence type="ECO:0000313" key="6">
    <source>
        <dbReference type="Proteomes" id="UP000824242"/>
    </source>
</evidence>
<dbReference type="AlphaFoldDB" id="A0A9D1APA0"/>
<dbReference type="Gene3D" id="3.40.50.720">
    <property type="entry name" value="NAD(P)-binding Rossmann-like Domain"/>
    <property type="match status" value="1"/>
</dbReference>
<dbReference type="Proteomes" id="UP000824242">
    <property type="component" value="Unassembled WGS sequence"/>
</dbReference>
<accession>A0A9D1APA0</accession>